<name>A0A922HWK9_DERFA</name>
<keyword evidence="1" id="KW-0812">Transmembrane</keyword>
<comment type="caution">
    <text evidence="2">The sequence shown here is derived from an EMBL/GenBank/DDBJ whole genome shotgun (WGS) entry which is preliminary data.</text>
</comment>
<keyword evidence="1" id="KW-0472">Membrane</keyword>
<dbReference type="AlphaFoldDB" id="A0A922HWK9"/>
<reference evidence="2" key="2">
    <citation type="journal article" date="2022" name="Res Sq">
        <title>Comparative Genomics Reveals Insights into the Divergent Evolution of Astigmatic Mites and Household Pest Adaptations.</title>
        <authorList>
            <person name="Xiong Q."/>
            <person name="Wan A.T.-Y."/>
            <person name="Liu X.-Y."/>
            <person name="Fung C.S.-H."/>
            <person name="Xiao X."/>
            <person name="Malainual N."/>
            <person name="Hou J."/>
            <person name="Wang L."/>
            <person name="Wang M."/>
            <person name="Yang K."/>
            <person name="Cui Y."/>
            <person name="Leung E."/>
            <person name="Nong W."/>
            <person name="Shin S.-K."/>
            <person name="Au S."/>
            <person name="Jeong K.Y."/>
            <person name="Chew F.T."/>
            <person name="Hui J."/>
            <person name="Leung T.F."/>
            <person name="Tungtrongchitr A."/>
            <person name="Zhong N."/>
            <person name="Liu Z."/>
            <person name="Tsui S."/>
        </authorList>
    </citation>
    <scope>NUCLEOTIDE SEQUENCE</scope>
    <source>
        <strain evidence="2">Derf</strain>
        <tissue evidence="2">Whole organism</tissue>
    </source>
</reference>
<evidence type="ECO:0000313" key="3">
    <source>
        <dbReference type="Proteomes" id="UP000790347"/>
    </source>
</evidence>
<keyword evidence="3" id="KW-1185">Reference proteome</keyword>
<evidence type="ECO:0000256" key="1">
    <source>
        <dbReference type="SAM" id="Phobius"/>
    </source>
</evidence>
<proteinExistence type="predicted"/>
<protein>
    <submittedName>
        <fullName evidence="2">Uncharacterized protein</fullName>
    </submittedName>
</protein>
<evidence type="ECO:0000313" key="2">
    <source>
        <dbReference type="EMBL" id="KAH9516009.1"/>
    </source>
</evidence>
<organism evidence="2 3">
    <name type="scientific">Dermatophagoides farinae</name>
    <name type="common">American house dust mite</name>
    <dbReference type="NCBI Taxonomy" id="6954"/>
    <lineage>
        <taxon>Eukaryota</taxon>
        <taxon>Metazoa</taxon>
        <taxon>Ecdysozoa</taxon>
        <taxon>Arthropoda</taxon>
        <taxon>Chelicerata</taxon>
        <taxon>Arachnida</taxon>
        <taxon>Acari</taxon>
        <taxon>Acariformes</taxon>
        <taxon>Sarcoptiformes</taxon>
        <taxon>Astigmata</taxon>
        <taxon>Psoroptidia</taxon>
        <taxon>Analgoidea</taxon>
        <taxon>Pyroglyphidae</taxon>
        <taxon>Dermatophagoidinae</taxon>
        <taxon>Dermatophagoides</taxon>
    </lineage>
</organism>
<gene>
    <name evidence="2" type="ORF">DERF_006774</name>
</gene>
<feature type="transmembrane region" description="Helical" evidence="1">
    <location>
        <begin position="18"/>
        <end position="37"/>
    </location>
</feature>
<keyword evidence="1" id="KW-1133">Transmembrane helix</keyword>
<sequence length="62" mass="7305">MDKCCCCHRMEKTIATKLILLPLFTVHIVMTVGRRYFIRMFTISMNGYFGETEILSLEKKKN</sequence>
<dbReference type="EMBL" id="ASGP02000003">
    <property type="protein sequence ID" value="KAH9516009.1"/>
    <property type="molecule type" value="Genomic_DNA"/>
</dbReference>
<reference evidence="2" key="1">
    <citation type="submission" date="2013-05" db="EMBL/GenBank/DDBJ databases">
        <authorList>
            <person name="Yim A.K.Y."/>
            <person name="Chan T.F."/>
            <person name="Ji K.M."/>
            <person name="Liu X.Y."/>
            <person name="Zhou J.W."/>
            <person name="Li R.Q."/>
            <person name="Yang K.Y."/>
            <person name="Li J."/>
            <person name="Li M."/>
            <person name="Law P.T.W."/>
            <person name="Wu Y.L."/>
            <person name="Cai Z.L."/>
            <person name="Qin H."/>
            <person name="Bao Y."/>
            <person name="Leung R.K.K."/>
            <person name="Ng P.K.S."/>
            <person name="Zou J."/>
            <person name="Zhong X.J."/>
            <person name="Ran P.X."/>
            <person name="Zhong N.S."/>
            <person name="Liu Z.G."/>
            <person name="Tsui S.K.W."/>
        </authorList>
    </citation>
    <scope>NUCLEOTIDE SEQUENCE</scope>
    <source>
        <strain evidence="2">Derf</strain>
        <tissue evidence="2">Whole organism</tissue>
    </source>
</reference>
<dbReference type="Proteomes" id="UP000790347">
    <property type="component" value="Unassembled WGS sequence"/>
</dbReference>
<accession>A0A922HWK9</accession>